<proteinExistence type="inferred from homology"/>
<evidence type="ECO:0000256" key="1">
    <source>
        <dbReference type="ARBA" id="ARBA00010995"/>
    </source>
</evidence>
<dbReference type="OrthoDB" id="185618at2759"/>
<name>A0A9W6ZAQ0_9STRA</name>
<dbReference type="Proteomes" id="UP001165082">
    <property type="component" value="Unassembled WGS sequence"/>
</dbReference>
<gene>
    <name evidence="6" type="ORF">TrRE_jg7954</name>
</gene>
<dbReference type="InterPro" id="IPR017438">
    <property type="entry name" value="ATP-NAD_kinase_N"/>
</dbReference>
<reference evidence="6" key="1">
    <citation type="submission" date="2022-07" db="EMBL/GenBank/DDBJ databases">
        <title>Genome analysis of Parmales, a sister group of diatoms, reveals the evolutionary specialization of diatoms from phago-mixotrophs to photoautotrophs.</title>
        <authorList>
            <person name="Ban H."/>
            <person name="Sato S."/>
            <person name="Yoshikawa S."/>
            <person name="Kazumasa Y."/>
            <person name="Nakamura Y."/>
            <person name="Ichinomiya M."/>
            <person name="Saitoh K."/>
            <person name="Sato N."/>
            <person name="Blanc-Mathieu R."/>
            <person name="Endo H."/>
            <person name="Kuwata A."/>
            <person name="Ogata H."/>
        </authorList>
    </citation>
    <scope>NUCLEOTIDE SEQUENCE</scope>
</reference>
<sequence length="382" mass="42484">MALSAPRFRNLLIVIKQTAFEEYSQLKLRGSAPKAVRWARLESRYNKHKACVTDLISTLKSQHGDINFSCVNRVDLDRQHLYDVDLVVAVGGDGTVLSCGHFLDNGSIPLVGINSDPSDVNEKKVDGKMDERRSHGALCMFTANNLADGMAKVLRGGGTLSSRTRIQCTVKSAFSETRLVPALNDLLVSHPVPASVSRFRMGWLTPLRENGMSSFSEMAAPVRDGGGDGLGKRVFEDADPDMFRPRENTTRYNNQIYEIKRSFNAWSSGLWISTATGSSAAMAAAGGRTMDIHSPQLQYLVREHLMEKNTPQDIQDRAKGMLNSKSNLHLRWNSQKGRIFIDGSHLLHNLDLGDEVIVNNQAPDLHLFMEEQDPRLHTKNIL</sequence>
<dbReference type="Gene3D" id="3.40.50.10330">
    <property type="entry name" value="Probable inorganic polyphosphate/atp-NAD kinase, domain 1"/>
    <property type="match status" value="1"/>
</dbReference>
<keyword evidence="3" id="KW-0418">Kinase</keyword>
<keyword evidence="7" id="KW-1185">Reference proteome</keyword>
<keyword evidence="5" id="KW-0520">NAD</keyword>
<dbReference type="Gene3D" id="2.60.200.30">
    <property type="entry name" value="Probable inorganic polyphosphate/atp-NAD kinase, domain 2"/>
    <property type="match status" value="1"/>
</dbReference>
<dbReference type="AlphaFoldDB" id="A0A9W6ZAQ0"/>
<dbReference type="SUPFAM" id="SSF111331">
    <property type="entry name" value="NAD kinase/diacylglycerol kinase-like"/>
    <property type="match status" value="2"/>
</dbReference>
<dbReference type="PANTHER" id="PTHR20275">
    <property type="entry name" value="NAD KINASE"/>
    <property type="match status" value="1"/>
</dbReference>
<evidence type="ECO:0000313" key="7">
    <source>
        <dbReference type="Proteomes" id="UP001165082"/>
    </source>
</evidence>
<comment type="similarity">
    <text evidence="1">Belongs to the NAD kinase family.</text>
</comment>
<comment type="caution">
    <text evidence="6">The sequence shown here is derived from an EMBL/GenBank/DDBJ whole genome shotgun (WGS) entry which is preliminary data.</text>
</comment>
<keyword evidence="2" id="KW-0808">Transferase</keyword>
<dbReference type="EMBL" id="BRXZ01000691">
    <property type="protein sequence ID" value="GMH50997.1"/>
    <property type="molecule type" value="Genomic_DNA"/>
</dbReference>
<evidence type="ECO:0000256" key="2">
    <source>
        <dbReference type="ARBA" id="ARBA00022679"/>
    </source>
</evidence>
<dbReference type="InterPro" id="IPR016064">
    <property type="entry name" value="NAD/diacylglycerol_kinase_sf"/>
</dbReference>
<dbReference type="GO" id="GO:0019674">
    <property type="term" value="P:NAD+ metabolic process"/>
    <property type="evidence" value="ECO:0007669"/>
    <property type="project" value="InterPro"/>
</dbReference>
<protein>
    <submittedName>
        <fullName evidence="6">Uncharacterized protein</fullName>
    </submittedName>
</protein>
<accession>A0A9W6ZAQ0</accession>
<evidence type="ECO:0000313" key="6">
    <source>
        <dbReference type="EMBL" id="GMH50997.1"/>
    </source>
</evidence>
<organism evidence="6 7">
    <name type="scientific">Triparma retinervis</name>
    <dbReference type="NCBI Taxonomy" id="2557542"/>
    <lineage>
        <taxon>Eukaryota</taxon>
        <taxon>Sar</taxon>
        <taxon>Stramenopiles</taxon>
        <taxon>Ochrophyta</taxon>
        <taxon>Bolidophyceae</taxon>
        <taxon>Parmales</taxon>
        <taxon>Triparmaceae</taxon>
        <taxon>Triparma</taxon>
    </lineage>
</organism>
<dbReference type="GO" id="GO:0003951">
    <property type="term" value="F:NAD+ kinase activity"/>
    <property type="evidence" value="ECO:0007669"/>
    <property type="project" value="InterPro"/>
</dbReference>
<dbReference type="PANTHER" id="PTHR20275:SF28">
    <property type="entry name" value="NADH KINASE"/>
    <property type="match status" value="1"/>
</dbReference>
<evidence type="ECO:0000256" key="3">
    <source>
        <dbReference type="ARBA" id="ARBA00022777"/>
    </source>
</evidence>
<dbReference type="InterPro" id="IPR002504">
    <property type="entry name" value="NADK"/>
</dbReference>
<dbReference type="GO" id="GO:0006741">
    <property type="term" value="P:NADP+ biosynthetic process"/>
    <property type="evidence" value="ECO:0007669"/>
    <property type="project" value="InterPro"/>
</dbReference>
<keyword evidence="4" id="KW-0521">NADP</keyword>
<dbReference type="Pfam" id="PF01513">
    <property type="entry name" value="NAD_kinase"/>
    <property type="match status" value="1"/>
</dbReference>
<evidence type="ECO:0000256" key="4">
    <source>
        <dbReference type="ARBA" id="ARBA00022857"/>
    </source>
</evidence>
<evidence type="ECO:0000256" key="5">
    <source>
        <dbReference type="ARBA" id="ARBA00023027"/>
    </source>
</evidence>
<dbReference type="InterPro" id="IPR017437">
    <property type="entry name" value="ATP-NAD_kinase_PpnK-typ_C"/>
</dbReference>